<keyword evidence="1" id="KW-0614">Plasmid</keyword>
<sequence>MDRMHPRPRAPHRVRGRWLRLLAIVAALAAAGCGAGKITQTSEQVSAVNGSSLEIGHIQVHNIYLDHDPGDPAERARLAFTVVNTSGSVTDRLVSIESPAAAVNILAPPGALTLAPGTVLAAGQPIEQLIEPAAPYEPITVALSVSGGLRPGLTTPFTFVFEVAGTGTVAVPVDVWAPGEDVPPTREDFTAA</sequence>
<dbReference type="PROSITE" id="PS51257">
    <property type="entry name" value="PROKAR_LIPOPROTEIN"/>
    <property type="match status" value="1"/>
</dbReference>
<keyword evidence="2" id="KW-1185">Reference proteome</keyword>
<reference evidence="1 2" key="1">
    <citation type="submission" date="2017-05" db="EMBL/GenBank/DDBJ databases">
        <title>Isolation of Rhodococcus sp. S2-17 biodegrading of BP-3.</title>
        <authorList>
            <person name="Lee Y."/>
            <person name="Kim K.H."/>
            <person name="Chun B.H."/>
            <person name="Jung H.S."/>
            <person name="Jeon C.O."/>
        </authorList>
    </citation>
    <scope>NUCLEOTIDE SEQUENCE [LARGE SCALE GENOMIC DNA]</scope>
    <source>
        <strain evidence="1 2">S2-17</strain>
        <plasmid evidence="2">prb98</plasmid>
    </source>
</reference>
<evidence type="ECO:0008006" key="3">
    <source>
        <dbReference type="Google" id="ProtNLM"/>
    </source>
</evidence>
<geneLocation type="plasmid" evidence="2">
    <name>prb98</name>
</geneLocation>
<dbReference type="EMBL" id="CP021355">
    <property type="protein sequence ID" value="AWK76031.1"/>
    <property type="molecule type" value="Genomic_DNA"/>
</dbReference>
<dbReference type="Proteomes" id="UP000245711">
    <property type="component" value="Plasmid pRB98"/>
</dbReference>
<proteinExistence type="predicted"/>
<accession>A0A2S2C561</accession>
<protein>
    <recommendedName>
        <fullName evidence="3">Lipoprotein LpqE</fullName>
    </recommendedName>
</protein>
<organism evidence="1 2">
    <name type="scientific">Rhodococcus oxybenzonivorans</name>
    <dbReference type="NCBI Taxonomy" id="1990687"/>
    <lineage>
        <taxon>Bacteria</taxon>
        <taxon>Bacillati</taxon>
        <taxon>Actinomycetota</taxon>
        <taxon>Actinomycetes</taxon>
        <taxon>Mycobacteriales</taxon>
        <taxon>Nocardiaceae</taxon>
        <taxon>Rhodococcus</taxon>
    </lineage>
</organism>
<dbReference type="KEGG" id="roz:CBI38_31125"/>
<gene>
    <name evidence="1" type="ORF">CBI38_31125</name>
</gene>
<evidence type="ECO:0000313" key="1">
    <source>
        <dbReference type="EMBL" id="AWK76031.1"/>
    </source>
</evidence>
<dbReference type="Pfam" id="PF04314">
    <property type="entry name" value="PCuAC"/>
    <property type="match status" value="1"/>
</dbReference>
<evidence type="ECO:0000313" key="2">
    <source>
        <dbReference type="Proteomes" id="UP000245711"/>
    </source>
</evidence>
<name>A0A2S2C561_9NOCA</name>
<dbReference type="AlphaFoldDB" id="A0A2S2C561"/>
<dbReference type="InterPro" id="IPR007410">
    <property type="entry name" value="LpqE-like"/>
</dbReference>